<dbReference type="Proteomes" id="UP000722357">
    <property type="component" value="Unassembled WGS sequence"/>
</dbReference>
<keyword evidence="3 6" id="KW-0378">Hydrolase</keyword>
<evidence type="ECO:0000313" key="7">
    <source>
        <dbReference type="EMBL" id="OKZ06063.1"/>
    </source>
</evidence>
<dbReference type="InterPro" id="IPR024607">
    <property type="entry name" value="Sulfatase_CS"/>
</dbReference>
<proteinExistence type="inferred from homology"/>
<dbReference type="AlphaFoldDB" id="A0A854BTA5"/>
<organism evidence="7 8">
    <name type="scientific">Phocaeicola plebeius</name>
    <dbReference type="NCBI Taxonomy" id="310297"/>
    <lineage>
        <taxon>Bacteria</taxon>
        <taxon>Pseudomonadati</taxon>
        <taxon>Bacteroidota</taxon>
        <taxon>Bacteroidia</taxon>
        <taxon>Bacteroidales</taxon>
        <taxon>Bacteroidaceae</taxon>
        <taxon>Phocaeicola</taxon>
    </lineage>
</organism>
<dbReference type="EMBL" id="MNQR01000054">
    <property type="protein sequence ID" value="OKZ06063.1"/>
    <property type="molecule type" value="Genomic_DNA"/>
</dbReference>
<dbReference type="EMBL" id="DYWE01000059">
    <property type="protein sequence ID" value="HJF81114.1"/>
    <property type="molecule type" value="Genomic_DNA"/>
</dbReference>
<evidence type="ECO:0000256" key="1">
    <source>
        <dbReference type="ARBA" id="ARBA00008779"/>
    </source>
</evidence>
<feature type="domain" description="Sulfatase N-terminal" evidence="5">
    <location>
        <begin position="24"/>
        <end position="338"/>
    </location>
</feature>
<dbReference type="RefSeq" id="WP_022054394.1">
    <property type="nucleotide sequence ID" value="NZ_DYWE01000059.1"/>
</dbReference>
<dbReference type="InterPro" id="IPR000917">
    <property type="entry name" value="Sulfatase_N"/>
</dbReference>
<evidence type="ECO:0000256" key="3">
    <source>
        <dbReference type="ARBA" id="ARBA00022801"/>
    </source>
</evidence>
<sequence>MNYRLLFICGAMVPFAAWARQHRPNIIYIMTDQQSANAMSCAGNADLHTPNMDRLAAMGVRFENAYCSLPLSGPSRASMFTGYMPGEVGLTANGTPLPDSLRTETLGDVMNEGGYTCAYGGKWHVHTNSLPSAHAFGFERLYEHNDYGLAEACVKFLQRKHDKPFFLVASFDNPHNICEYARKQPLPFATIDEPESIEDCPNLPDNFYVAPYDADAVAYEKSLKYRLHPTRSYTPDDWRRYRNAYFRLVEAVDAEIGKIVDEIDRQNLWKNTVIIFTSDHGDGQGAHQWNQKSVLYEEVVNVPFIVCLPEGKHAGKVLPQLVNNGVDLMPSLCDWVGVEVPAGRQGVSIRPIVEKGDASVDGQPYVVTETDFSENGGGTMGWMVRSGNYKYVLYNMGLYREQLFDMTSDRGEMRNLAVEEKYTPVLEQYRRMLEEWMKKHPVKGGLPYLRYIPKGKN</sequence>
<reference evidence="7 8" key="1">
    <citation type="journal article" date="2016" name="Nat. Biotechnol.">
        <title>Measurement of bacterial replication rates in microbial communities.</title>
        <authorList>
            <person name="Brown C.T."/>
            <person name="Olm M.R."/>
            <person name="Thomas B.C."/>
            <person name="Banfield J.F."/>
        </authorList>
    </citation>
    <scope>NUCLEOTIDE SEQUENCE [LARGE SCALE GENOMIC DNA]</scope>
    <source>
        <strain evidence="7">45_130</strain>
    </source>
</reference>
<dbReference type="GO" id="GO:0008484">
    <property type="term" value="F:sulfuric ester hydrolase activity"/>
    <property type="evidence" value="ECO:0007669"/>
    <property type="project" value="TreeGrafter"/>
</dbReference>
<protein>
    <submittedName>
        <fullName evidence="6 7">Sulfatase</fullName>
    </submittedName>
</protein>
<dbReference type="PANTHER" id="PTHR45953">
    <property type="entry name" value="IDURONATE 2-SULFATASE"/>
    <property type="match status" value="1"/>
</dbReference>
<name>A0A854BTA5_9BACT</name>
<dbReference type="SUPFAM" id="SSF53649">
    <property type="entry name" value="Alkaline phosphatase-like"/>
    <property type="match status" value="1"/>
</dbReference>
<evidence type="ECO:0000259" key="5">
    <source>
        <dbReference type="Pfam" id="PF00884"/>
    </source>
</evidence>
<evidence type="ECO:0000313" key="8">
    <source>
        <dbReference type="Proteomes" id="UP000186685"/>
    </source>
</evidence>
<dbReference type="InterPro" id="IPR017850">
    <property type="entry name" value="Alkaline_phosphatase_core_sf"/>
</dbReference>
<gene>
    <name evidence="7" type="ORF">BHV76_11805</name>
    <name evidence="6" type="ORF">K8V40_05605</name>
</gene>
<comment type="similarity">
    <text evidence="1">Belongs to the sulfatase family.</text>
</comment>
<dbReference type="Proteomes" id="UP000186685">
    <property type="component" value="Unassembled WGS sequence"/>
</dbReference>
<feature type="modified residue" description="3-oxoalanine (Ser)" evidence="4">
    <location>
        <position position="72"/>
    </location>
</feature>
<dbReference type="PROSITE" id="PS00523">
    <property type="entry name" value="SULFATASE_1"/>
    <property type="match status" value="1"/>
</dbReference>
<dbReference type="Pfam" id="PF00884">
    <property type="entry name" value="Sulfatase"/>
    <property type="match status" value="1"/>
</dbReference>
<evidence type="ECO:0000256" key="2">
    <source>
        <dbReference type="ARBA" id="ARBA00022723"/>
    </source>
</evidence>
<dbReference type="GO" id="GO:0046872">
    <property type="term" value="F:metal ion binding"/>
    <property type="evidence" value="ECO:0007669"/>
    <property type="project" value="UniProtKB-KW"/>
</dbReference>
<keyword evidence="2" id="KW-0479">Metal-binding</keyword>
<dbReference type="PANTHER" id="PTHR45953:SF1">
    <property type="entry name" value="IDURONATE 2-SULFATASE"/>
    <property type="match status" value="1"/>
</dbReference>
<reference evidence="6" key="3">
    <citation type="submission" date="2021-09" db="EMBL/GenBank/DDBJ databases">
        <authorList>
            <person name="Gilroy R."/>
        </authorList>
    </citation>
    <scope>NUCLEOTIDE SEQUENCE</scope>
    <source>
        <strain evidence="6">9794</strain>
    </source>
</reference>
<reference evidence="6" key="2">
    <citation type="journal article" date="2021" name="PeerJ">
        <title>Extensive microbial diversity within the chicken gut microbiome revealed by metagenomics and culture.</title>
        <authorList>
            <person name="Gilroy R."/>
            <person name="Ravi A."/>
            <person name="Getino M."/>
            <person name="Pursley I."/>
            <person name="Horton D.L."/>
            <person name="Alikhan N.F."/>
            <person name="Baker D."/>
            <person name="Gharbi K."/>
            <person name="Hall N."/>
            <person name="Watson M."/>
            <person name="Adriaenssens E.M."/>
            <person name="Foster-Nyarko E."/>
            <person name="Jarju S."/>
            <person name="Secka A."/>
            <person name="Antonio M."/>
            <person name="Oren A."/>
            <person name="Chaudhuri R.R."/>
            <person name="La Ragione R."/>
            <person name="Hildebrand F."/>
            <person name="Pallen M.J."/>
        </authorList>
    </citation>
    <scope>NUCLEOTIDE SEQUENCE</scope>
    <source>
        <strain evidence="6">9794</strain>
    </source>
</reference>
<accession>A0A854BTA5</accession>
<comment type="caution">
    <text evidence="7">The sequence shown here is derived from an EMBL/GenBank/DDBJ whole genome shotgun (WGS) entry which is preliminary data.</text>
</comment>
<evidence type="ECO:0000256" key="4">
    <source>
        <dbReference type="PIRSR" id="PIRSR600917-52"/>
    </source>
</evidence>
<comment type="PTM">
    <text evidence="4">The conversion to 3-oxoalanine (also known as C-formylglycine, FGly), of a serine or cysteine residue in prokaryotes and of a cysteine residue in eukaryotes, is critical for catalytic activity.</text>
</comment>
<dbReference type="GO" id="GO:0005737">
    <property type="term" value="C:cytoplasm"/>
    <property type="evidence" value="ECO:0007669"/>
    <property type="project" value="TreeGrafter"/>
</dbReference>
<evidence type="ECO:0000313" key="6">
    <source>
        <dbReference type="EMBL" id="HJF81114.1"/>
    </source>
</evidence>
<dbReference type="Gene3D" id="3.40.720.10">
    <property type="entry name" value="Alkaline Phosphatase, subunit A"/>
    <property type="match status" value="1"/>
</dbReference>